<evidence type="ECO:0000313" key="7">
    <source>
        <dbReference type="EMBL" id="CUC09149.1"/>
    </source>
</evidence>
<keyword evidence="5" id="KW-0560">Oxidoreductase</keyword>
<comment type="similarity">
    <text evidence="2">Belongs to the FAD-binding oxidoreductase/transferase type 4 family.</text>
</comment>
<dbReference type="Gene3D" id="1.10.45.10">
    <property type="entry name" value="Vanillyl-alcohol Oxidase, Chain A, domain 4"/>
    <property type="match status" value="1"/>
</dbReference>
<dbReference type="GO" id="GO:1903457">
    <property type="term" value="P:lactate catabolic process"/>
    <property type="evidence" value="ECO:0007669"/>
    <property type="project" value="TreeGrafter"/>
</dbReference>
<dbReference type="InterPro" id="IPR016164">
    <property type="entry name" value="FAD-linked_Oxase-like_C"/>
</dbReference>
<feature type="domain" description="FAD-binding oxidoreductase/transferase type 4 C-terminal" evidence="6">
    <location>
        <begin position="3"/>
        <end position="56"/>
    </location>
</feature>
<keyword evidence="4" id="KW-0274">FAD</keyword>
<gene>
    <name evidence="7" type="ORF">Cvel_16422.t2</name>
</gene>
<accession>A0A0K6S678</accession>
<comment type="cofactor">
    <cofactor evidence="1">
        <name>FAD</name>
        <dbReference type="ChEBI" id="CHEBI:57692"/>
    </cofactor>
</comment>
<reference evidence="7" key="1">
    <citation type="submission" date="2014-11" db="EMBL/GenBank/DDBJ databases">
        <title>Molecular phylogeny of cliff fern family Woodsiaceae with morphological implications.</title>
        <authorList>
            <person name="Shao Y.-Z."/>
            <person name="Wei R."/>
            <person name="Zhang X.-C."/>
        </authorList>
    </citation>
    <scope>NUCLEOTIDE SEQUENCE</scope>
</reference>
<dbReference type="Pfam" id="PF02913">
    <property type="entry name" value="FAD-oxidase_C"/>
    <property type="match status" value="1"/>
</dbReference>
<dbReference type="GO" id="GO:0005739">
    <property type="term" value="C:mitochondrion"/>
    <property type="evidence" value="ECO:0007669"/>
    <property type="project" value="TreeGrafter"/>
</dbReference>
<evidence type="ECO:0000256" key="2">
    <source>
        <dbReference type="ARBA" id="ARBA00008000"/>
    </source>
</evidence>
<dbReference type="AlphaFoldDB" id="A0A0K6S678"/>
<dbReference type="GO" id="GO:0004458">
    <property type="term" value="F:D-lactate dehydrogenase (cytochrome) activity"/>
    <property type="evidence" value="ECO:0007669"/>
    <property type="project" value="TreeGrafter"/>
</dbReference>
<dbReference type="FunFam" id="1.10.45.10:FF:000001">
    <property type="entry name" value="D-lactate dehydrogenase mitochondrial"/>
    <property type="match status" value="1"/>
</dbReference>
<evidence type="ECO:0000256" key="4">
    <source>
        <dbReference type="ARBA" id="ARBA00022827"/>
    </source>
</evidence>
<dbReference type="PANTHER" id="PTHR11748:SF111">
    <property type="entry name" value="D-LACTATE DEHYDROGENASE, MITOCHONDRIAL-RELATED"/>
    <property type="match status" value="1"/>
</dbReference>
<keyword evidence="3" id="KW-0285">Flavoprotein</keyword>
<dbReference type="GO" id="GO:0008720">
    <property type="term" value="F:D-lactate dehydrogenase (NAD+) activity"/>
    <property type="evidence" value="ECO:0007669"/>
    <property type="project" value="TreeGrafter"/>
</dbReference>
<organism evidence="7">
    <name type="scientific">Chromera velia CCMP2878</name>
    <dbReference type="NCBI Taxonomy" id="1169474"/>
    <lineage>
        <taxon>Eukaryota</taxon>
        <taxon>Sar</taxon>
        <taxon>Alveolata</taxon>
        <taxon>Colpodellida</taxon>
        <taxon>Chromeraceae</taxon>
        <taxon>Chromera</taxon>
    </lineage>
</organism>
<dbReference type="VEuPathDB" id="CryptoDB:Cvel_16422"/>
<sequence>MWARCLAAGGTVSGEHGVGLGKVGALTAEHGEAKLRVMRQLKGAVDERGIMNPGKVLPSLKTSGDK</sequence>
<evidence type="ECO:0000256" key="1">
    <source>
        <dbReference type="ARBA" id="ARBA00001974"/>
    </source>
</evidence>
<dbReference type="InterPro" id="IPR004113">
    <property type="entry name" value="FAD-bd_oxidored_4_C"/>
</dbReference>
<evidence type="ECO:0000256" key="3">
    <source>
        <dbReference type="ARBA" id="ARBA00022630"/>
    </source>
</evidence>
<evidence type="ECO:0000256" key="5">
    <source>
        <dbReference type="ARBA" id="ARBA00023002"/>
    </source>
</evidence>
<protein>
    <recommendedName>
        <fullName evidence="6">FAD-binding oxidoreductase/transferase type 4 C-terminal domain-containing protein</fullName>
    </recommendedName>
</protein>
<name>A0A0K6S678_9ALVE</name>
<evidence type="ECO:0000259" key="6">
    <source>
        <dbReference type="Pfam" id="PF02913"/>
    </source>
</evidence>
<dbReference type="InterPro" id="IPR016171">
    <property type="entry name" value="Vanillyl_alc_oxidase_C-sub2"/>
</dbReference>
<proteinExistence type="inferred from homology"/>
<dbReference type="GO" id="GO:0050660">
    <property type="term" value="F:flavin adenine dinucleotide binding"/>
    <property type="evidence" value="ECO:0007669"/>
    <property type="project" value="InterPro"/>
</dbReference>
<dbReference type="EMBL" id="CDMZ01000292">
    <property type="protein sequence ID" value="CUC09149.1"/>
    <property type="molecule type" value="Genomic_DNA"/>
</dbReference>
<dbReference type="SUPFAM" id="SSF55103">
    <property type="entry name" value="FAD-linked oxidases, C-terminal domain"/>
    <property type="match status" value="1"/>
</dbReference>
<dbReference type="PANTHER" id="PTHR11748">
    <property type="entry name" value="D-LACTATE DEHYDROGENASE"/>
    <property type="match status" value="1"/>
</dbReference>